<accession>W7AGH8</accession>
<dbReference type="GO" id="GO:0006400">
    <property type="term" value="P:tRNA modification"/>
    <property type="evidence" value="ECO:0007669"/>
    <property type="project" value="TreeGrafter"/>
</dbReference>
<evidence type="ECO:0000256" key="8">
    <source>
        <dbReference type="ARBA" id="ARBA00022842"/>
    </source>
</evidence>
<evidence type="ECO:0000256" key="12">
    <source>
        <dbReference type="SAM" id="SignalP"/>
    </source>
</evidence>
<evidence type="ECO:0000256" key="11">
    <source>
        <dbReference type="SAM" id="MobiDB-lite"/>
    </source>
</evidence>
<evidence type="ECO:0000256" key="6">
    <source>
        <dbReference type="ARBA" id="ARBA00022741"/>
    </source>
</evidence>
<evidence type="ECO:0000256" key="2">
    <source>
        <dbReference type="ARBA" id="ARBA00005842"/>
    </source>
</evidence>
<protein>
    <recommendedName>
        <fullName evidence="3">tRNA dimethylallyltransferase</fullName>
        <ecNumber evidence="3">2.5.1.75</ecNumber>
    </recommendedName>
</protein>
<dbReference type="GO" id="GO:0005524">
    <property type="term" value="F:ATP binding"/>
    <property type="evidence" value="ECO:0007669"/>
    <property type="project" value="UniProtKB-KW"/>
</dbReference>
<evidence type="ECO:0000256" key="5">
    <source>
        <dbReference type="ARBA" id="ARBA00022694"/>
    </source>
</evidence>
<dbReference type="GeneID" id="20040465"/>
<dbReference type="PANTHER" id="PTHR11088">
    <property type="entry name" value="TRNA DIMETHYLALLYLTRANSFERASE"/>
    <property type="match status" value="1"/>
</dbReference>
<keyword evidence="6 10" id="KW-0547">Nucleotide-binding</keyword>
<feature type="region of interest" description="Disordered" evidence="11">
    <location>
        <begin position="127"/>
        <end position="195"/>
    </location>
</feature>
<comment type="catalytic activity">
    <reaction evidence="9">
        <text>adenosine(37) in tRNA + dimethylallyl diphosphate = N(6)-dimethylallyladenosine(37) in tRNA + diphosphate</text>
        <dbReference type="Rhea" id="RHEA:26482"/>
        <dbReference type="Rhea" id="RHEA-COMP:10162"/>
        <dbReference type="Rhea" id="RHEA-COMP:10375"/>
        <dbReference type="ChEBI" id="CHEBI:33019"/>
        <dbReference type="ChEBI" id="CHEBI:57623"/>
        <dbReference type="ChEBI" id="CHEBI:74411"/>
        <dbReference type="ChEBI" id="CHEBI:74415"/>
        <dbReference type="EC" id="2.5.1.75"/>
    </reaction>
</comment>
<reference evidence="13 14" key="1">
    <citation type="submission" date="2013-02" db="EMBL/GenBank/DDBJ databases">
        <title>The Genome Sequence of Plasmodium inui San Antonio 1.</title>
        <authorList>
            <consortium name="The Broad Institute Genome Sequencing Platform"/>
            <consortium name="The Broad Institute Genome Sequencing Center for Infectious Disease"/>
            <person name="Neafsey D."/>
            <person name="Cheeseman I."/>
            <person name="Volkman S."/>
            <person name="Adams J."/>
            <person name="Walker B."/>
            <person name="Young S.K."/>
            <person name="Zeng Q."/>
            <person name="Gargeya S."/>
            <person name="Fitzgerald M."/>
            <person name="Haas B."/>
            <person name="Abouelleil A."/>
            <person name="Alvarado L."/>
            <person name="Arachchi H.M."/>
            <person name="Berlin A.M."/>
            <person name="Chapman S.B."/>
            <person name="Dewar J."/>
            <person name="Goldberg J."/>
            <person name="Griggs A."/>
            <person name="Gujja S."/>
            <person name="Hansen M."/>
            <person name="Howarth C."/>
            <person name="Imamovic A."/>
            <person name="Larimer J."/>
            <person name="McCowan C."/>
            <person name="Murphy C."/>
            <person name="Neiman D."/>
            <person name="Pearson M."/>
            <person name="Priest M."/>
            <person name="Roberts A."/>
            <person name="Saif S."/>
            <person name="Shea T."/>
            <person name="Sisk P."/>
            <person name="Sykes S."/>
            <person name="Wortman J."/>
            <person name="Nusbaum C."/>
            <person name="Birren B."/>
        </authorList>
    </citation>
    <scope>NUCLEOTIDE SEQUENCE [LARGE SCALE GENOMIC DNA]</scope>
    <source>
        <strain evidence="13 14">San Antonio 1</strain>
    </source>
</reference>
<sequence length="545" mass="63494">MFCAPYSCTFLSVLTLFVNIFPVAVTSFVIKQQRGILTRGNYIHRKSIPQNFSICRHSNNYVVKDTNRYDRKHKHNLNWHLGRRNDWVANSCVGKRRIRLYICSNPLRTKRRDRNEKLNLDQLSNFERSPSEEECKSELREENEEKITSHTSSLSGVIKKTNGDAMKSRDDAAKQVHNVDGKDSYPEDSHLPVQPNLNKTEKQKIILIIGVTCSGKTKFSIDLCEELLKSNVESEIISADSMQVYQNFKVGIAKVEEEEKRDIRHHLLDVCGPKEEFNVHKFISHTIPMIRSISESNKLAIVVGGTLLYIESLLWESVVDLEEAHSKTDQDKGGKSGTNPYEQMTNEELHAELKRVDEERANQLHQNDRKRICRSLEIFYSYNKKHSELIKMRNHKNNHFDGTRYAPCVFYLDYSNDDVLRGNIEKRVDKMISNGLLDEAIKLKELNENGNIKLFGKGINQSIAYKEFDTYIEKKINNVSNEDLFNLCKENLIRKTYKYAKRQRRWILNRFVKCYNIPLNRIDVSRDYAQQLAEAVRTVLKFCRS</sequence>
<feature type="compositionally biased region" description="Basic and acidic residues" evidence="11">
    <location>
        <begin position="129"/>
        <end position="148"/>
    </location>
</feature>
<feature type="signal peptide" evidence="12">
    <location>
        <begin position="1"/>
        <end position="26"/>
    </location>
</feature>
<dbReference type="InterPro" id="IPR018022">
    <property type="entry name" value="IPT"/>
</dbReference>
<evidence type="ECO:0000256" key="4">
    <source>
        <dbReference type="ARBA" id="ARBA00022679"/>
    </source>
</evidence>
<dbReference type="InterPro" id="IPR027417">
    <property type="entry name" value="P-loop_NTPase"/>
</dbReference>
<dbReference type="InterPro" id="IPR039657">
    <property type="entry name" value="Dimethylallyltransferase"/>
</dbReference>
<dbReference type="EC" id="2.5.1.75" evidence="3"/>
<evidence type="ECO:0000256" key="9">
    <source>
        <dbReference type="ARBA" id="ARBA00049563"/>
    </source>
</evidence>
<name>W7AGH8_9APIC</name>
<evidence type="ECO:0000256" key="10">
    <source>
        <dbReference type="RuleBase" id="RU003785"/>
    </source>
</evidence>
<dbReference type="AlphaFoldDB" id="W7AGH8"/>
<keyword evidence="14" id="KW-1185">Reference proteome</keyword>
<dbReference type="EMBL" id="KI965503">
    <property type="protein sequence ID" value="EUD64416.1"/>
    <property type="molecule type" value="Genomic_DNA"/>
</dbReference>
<keyword evidence="12" id="KW-0732">Signal</keyword>
<dbReference type="NCBIfam" id="TIGR00174">
    <property type="entry name" value="miaA"/>
    <property type="match status" value="1"/>
</dbReference>
<dbReference type="VEuPathDB" id="PlasmoDB:C922_05191"/>
<dbReference type="SUPFAM" id="SSF52540">
    <property type="entry name" value="P-loop containing nucleoside triphosphate hydrolases"/>
    <property type="match status" value="1"/>
</dbReference>
<comment type="similarity">
    <text evidence="2 10">Belongs to the IPP transferase family.</text>
</comment>
<dbReference type="Gene3D" id="1.10.20.140">
    <property type="match status" value="1"/>
</dbReference>
<evidence type="ECO:0000313" key="13">
    <source>
        <dbReference type="EMBL" id="EUD64416.1"/>
    </source>
</evidence>
<evidence type="ECO:0000256" key="3">
    <source>
        <dbReference type="ARBA" id="ARBA00012665"/>
    </source>
</evidence>
<organism evidence="13 14">
    <name type="scientific">Plasmodium inui San Antonio 1</name>
    <dbReference type="NCBI Taxonomy" id="1237626"/>
    <lineage>
        <taxon>Eukaryota</taxon>
        <taxon>Sar</taxon>
        <taxon>Alveolata</taxon>
        <taxon>Apicomplexa</taxon>
        <taxon>Aconoidasida</taxon>
        <taxon>Haemosporida</taxon>
        <taxon>Plasmodiidae</taxon>
        <taxon>Plasmodium</taxon>
        <taxon>Plasmodium (Plasmodium)</taxon>
    </lineage>
</organism>
<dbReference type="HAMAP" id="MF_00185">
    <property type="entry name" value="IPP_trans"/>
    <property type="match status" value="1"/>
</dbReference>
<evidence type="ECO:0000256" key="1">
    <source>
        <dbReference type="ARBA" id="ARBA00001946"/>
    </source>
</evidence>
<keyword evidence="7 10" id="KW-0067">ATP-binding</keyword>
<keyword evidence="8" id="KW-0460">Magnesium</keyword>
<evidence type="ECO:0000256" key="7">
    <source>
        <dbReference type="ARBA" id="ARBA00022840"/>
    </source>
</evidence>
<dbReference type="RefSeq" id="XP_008818985.1">
    <property type="nucleotide sequence ID" value="XM_008820763.1"/>
</dbReference>
<dbReference type="Proteomes" id="UP000030640">
    <property type="component" value="Unassembled WGS sequence"/>
</dbReference>
<keyword evidence="5" id="KW-0819">tRNA processing</keyword>
<proteinExistence type="inferred from homology"/>
<dbReference type="GO" id="GO:0052381">
    <property type="term" value="F:tRNA dimethylallyltransferase activity"/>
    <property type="evidence" value="ECO:0007669"/>
    <property type="project" value="UniProtKB-EC"/>
</dbReference>
<dbReference type="Pfam" id="PF01715">
    <property type="entry name" value="IPPT"/>
    <property type="match status" value="1"/>
</dbReference>
<dbReference type="PANTHER" id="PTHR11088:SF60">
    <property type="entry name" value="TRNA DIMETHYLALLYLTRANSFERASE"/>
    <property type="match status" value="1"/>
</dbReference>
<comment type="cofactor">
    <cofactor evidence="1">
        <name>Mg(2+)</name>
        <dbReference type="ChEBI" id="CHEBI:18420"/>
    </cofactor>
</comment>
<keyword evidence="4 10" id="KW-0808">Transferase</keyword>
<dbReference type="Gene3D" id="3.40.50.300">
    <property type="entry name" value="P-loop containing nucleotide triphosphate hydrolases"/>
    <property type="match status" value="1"/>
</dbReference>
<gene>
    <name evidence="13" type="ORF">C922_05191</name>
</gene>
<feature type="compositionally biased region" description="Basic and acidic residues" evidence="11">
    <location>
        <begin position="166"/>
        <end position="190"/>
    </location>
</feature>
<evidence type="ECO:0000313" key="14">
    <source>
        <dbReference type="Proteomes" id="UP000030640"/>
    </source>
</evidence>
<feature type="chain" id="PRO_5004887878" description="tRNA dimethylallyltransferase" evidence="12">
    <location>
        <begin position="27"/>
        <end position="545"/>
    </location>
</feature>
<dbReference type="OrthoDB" id="775260at2759"/>